<feature type="transmembrane region" description="Helical" evidence="1">
    <location>
        <begin position="158"/>
        <end position="179"/>
    </location>
</feature>
<feature type="transmembrane region" description="Helical" evidence="1">
    <location>
        <begin position="44"/>
        <end position="64"/>
    </location>
</feature>
<evidence type="ECO:0000256" key="1">
    <source>
        <dbReference type="SAM" id="Phobius"/>
    </source>
</evidence>
<name>M2QVX0_CERS8</name>
<reference evidence="3 4" key="1">
    <citation type="journal article" date="2012" name="Proc. Natl. Acad. Sci. U.S.A.">
        <title>Comparative genomics of Ceriporiopsis subvermispora and Phanerochaete chrysosporium provide insight into selective ligninolysis.</title>
        <authorList>
            <person name="Fernandez-Fueyo E."/>
            <person name="Ruiz-Duenas F.J."/>
            <person name="Ferreira P."/>
            <person name="Floudas D."/>
            <person name="Hibbett D.S."/>
            <person name="Canessa P."/>
            <person name="Larrondo L.F."/>
            <person name="James T.Y."/>
            <person name="Seelenfreund D."/>
            <person name="Lobos S."/>
            <person name="Polanco R."/>
            <person name="Tello M."/>
            <person name="Honda Y."/>
            <person name="Watanabe T."/>
            <person name="Watanabe T."/>
            <person name="Ryu J.S."/>
            <person name="Kubicek C.P."/>
            <person name="Schmoll M."/>
            <person name="Gaskell J."/>
            <person name="Hammel K.E."/>
            <person name="St John F.J."/>
            <person name="Vanden Wymelenberg A."/>
            <person name="Sabat G."/>
            <person name="Splinter BonDurant S."/>
            <person name="Syed K."/>
            <person name="Yadav J.S."/>
            <person name="Doddapaneni H."/>
            <person name="Subramanian V."/>
            <person name="Lavin J.L."/>
            <person name="Oguiza J.A."/>
            <person name="Perez G."/>
            <person name="Pisabarro A.G."/>
            <person name="Ramirez L."/>
            <person name="Santoyo F."/>
            <person name="Master E."/>
            <person name="Coutinho P.M."/>
            <person name="Henrissat B."/>
            <person name="Lombard V."/>
            <person name="Magnuson J.K."/>
            <person name="Kuees U."/>
            <person name="Hori C."/>
            <person name="Igarashi K."/>
            <person name="Samejima M."/>
            <person name="Held B.W."/>
            <person name="Barry K.W."/>
            <person name="LaButti K.M."/>
            <person name="Lapidus A."/>
            <person name="Lindquist E.A."/>
            <person name="Lucas S.M."/>
            <person name="Riley R."/>
            <person name="Salamov A.A."/>
            <person name="Hoffmeister D."/>
            <person name="Schwenk D."/>
            <person name="Hadar Y."/>
            <person name="Yarden O."/>
            <person name="de Vries R.P."/>
            <person name="Wiebenga A."/>
            <person name="Stenlid J."/>
            <person name="Eastwood D."/>
            <person name="Grigoriev I.V."/>
            <person name="Berka R.M."/>
            <person name="Blanchette R.A."/>
            <person name="Kersten P."/>
            <person name="Martinez A.T."/>
            <person name="Vicuna R."/>
            <person name="Cullen D."/>
        </authorList>
    </citation>
    <scope>NUCLEOTIDE SEQUENCE [LARGE SCALE GENOMIC DNA]</scope>
    <source>
        <strain evidence="3 4">B</strain>
    </source>
</reference>
<evidence type="ECO:0000313" key="3">
    <source>
        <dbReference type="EMBL" id="EMD36245.1"/>
    </source>
</evidence>
<dbReference type="OrthoDB" id="3261349at2759"/>
<dbReference type="HOGENOM" id="CLU_994117_0_0_1"/>
<evidence type="ECO:0000259" key="2">
    <source>
        <dbReference type="Pfam" id="PF20151"/>
    </source>
</evidence>
<sequence length="274" mass="30741">MASPPSDYLVSMLEGMENNRYLAIVALAILCFDYCLTFTQEVELFWGTCTFSFASALFIVNRYLPLLGSVPVIFEFFGRMPESWPVFVGESSDSMPSSFTLRYGCDLSLTEEQGRHFVGPWSVVLTFDTVVFGLTMLRGIRVRGLWDASIFRIFLRDGLLYYATMVVVNIVNILTILLPPPEQKGLLTTFGNVVSSVLMTRLMLNLRSSELRILPQQPSAYDGRTTATTDPLVTFSPISPTLSHYSRASDADIHAVEMRVLKREVSRRVDASIT</sequence>
<gene>
    <name evidence="3" type="ORF">CERSUDRAFT_95589</name>
</gene>
<dbReference type="EMBL" id="KB445798">
    <property type="protein sequence ID" value="EMD36245.1"/>
    <property type="molecule type" value="Genomic_DNA"/>
</dbReference>
<evidence type="ECO:0000313" key="4">
    <source>
        <dbReference type="Proteomes" id="UP000016930"/>
    </source>
</evidence>
<feature type="transmembrane region" description="Helical" evidence="1">
    <location>
        <begin position="20"/>
        <end position="37"/>
    </location>
</feature>
<organism evidence="3 4">
    <name type="scientific">Ceriporiopsis subvermispora (strain B)</name>
    <name type="common">White-rot fungus</name>
    <name type="synonym">Gelatoporia subvermispora</name>
    <dbReference type="NCBI Taxonomy" id="914234"/>
    <lineage>
        <taxon>Eukaryota</taxon>
        <taxon>Fungi</taxon>
        <taxon>Dikarya</taxon>
        <taxon>Basidiomycota</taxon>
        <taxon>Agaricomycotina</taxon>
        <taxon>Agaricomycetes</taxon>
        <taxon>Polyporales</taxon>
        <taxon>Gelatoporiaceae</taxon>
        <taxon>Gelatoporia</taxon>
    </lineage>
</organism>
<dbReference type="Pfam" id="PF20151">
    <property type="entry name" value="DUF6533"/>
    <property type="match status" value="1"/>
</dbReference>
<keyword evidence="1" id="KW-0812">Transmembrane</keyword>
<keyword evidence="4" id="KW-1185">Reference proteome</keyword>
<dbReference type="Proteomes" id="UP000016930">
    <property type="component" value="Unassembled WGS sequence"/>
</dbReference>
<dbReference type="AlphaFoldDB" id="M2QVX0"/>
<keyword evidence="1" id="KW-1133">Transmembrane helix</keyword>
<accession>M2QVX0</accession>
<feature type="transmembrane region" description="Helical" evidence="1">
    <location>
        <begin position="117"/>
        <end position="137"/>
    </location>
</feature>
<keyword evidence="1" id="KW-0472">Membrane</keyword>
<feature type="domain" description="DUF6533" evidence="2">
    <location>
        <begin position="21"/>
        <end position="67"/>
    </location>
</feature>
<proteinExistence type="predicted"/>
<protein>
    <recommendedName>
        <fullName evidence="2">DUF6533 domain-containing protein</fullName>
    </recommendedName>
</protein>
<dbReference type="InterPro" id="IPR045340">
    <property type="entry name" value="DUF6533"/>
</dbReference>